<evidence type="ECO:0000313" key="2">
    <source>
        <dbReference type="Proteomes" id="UP000823561"/>
    </source>
</evidence>
<dbReference type="EMBL" id="JADWDJ010000004">
    <property type="protein sequence ID" value="KAG5281646.1"/>
    <property type="molecule type" value="Genomic_DNA"/>
</dbReference>
<dbReference type="AlphaFoldDB" id="A0AAV6H783"/>
<protein>
    <submittedName>
        <fullName evidence="1">Uncharacterized protein</fullName>
    </submittedName>
</protein>
<evidence type="ECO:0000313" key="1">
    <source>
        <dbReference type="EMBL" id="KAG5281646.1"/>
    </source>
</evidence>
<comment type="caution">
    <text evidence="1">The sequence shown here is derived from an EMBL/GenBank/DDBJ whole genome shotgun (WGS) entry which is preliminary data.</text>
</comment>
<reference evidence="1" key="1">
    <citation type="submission" date="2020-10" db="EMBL/GenBank/DDBJ databases">
        <title>Chromosome-scale genome assembly of the Allis shad, Alosa alosa.</title>
        <authorList>
            <person name="Margot Z."/>
            <person name="Christophe K."/>
            <person name="Cabau C."/>
            <person name="Louis A."/>
            <person name="Berthelot C."/>
            <person name="Parey E."/>
            <person name="Roest Crollius H."/>
            <person name="Montfort J."/>
            <person name="Robinson-Rechavi M."/>
            <person name="Bucao C."/>
            <person name="Bouchez O."/>
            <person name="Gislard M."/>
            <person name="Lluch J."/>
            <person name="Milhes M."/>
            <person name="Lampietro C."/>
            <person name="Lopez Roques C."/>
            <person name="Donnadieu C."/>
            <person name="Braasch I."/>
            <person name="Desvignes T."/>
            <person name="Postlethwait J."/>
            <person name="Bobe J."/>
            <person name="Guiguen Y."/>
        </authorList>
    </citation>
    <scope>NUCLEOTIDE SEQUENCE</scope>
    <source>
        <strain evidence="1">M-15738</strain>
        <tissue evidence="1">Blood</tissue>
    </source>
</reference>
<keyword evidence="2" id="KW-1185">Reference proteome</keyword>
<accession>A0AAV6H783</accession>
<organism evidence="1 2">
    <name type="scientific">Alosa alosa</name>
    <name type="common">allis shad</name>
    <dbReference type="NCBI Taxonomy" id="278164"/>
    <lineage>
        <taxon>Eukaryota</taxon>
        <taxon>Metazoa</taxon>
        <taxon>Chordata</taxon>
        <taxon>Craniata</taxon>
        <taxon>Vertebrata</taxon>
        <taxon>Euteleostomi</taxon>
        <taxon>Actinopterygii</taxon>
        <taxon>Neopterygii</taxon>
        <taxon>Teleostei</taxon>
        <taxon>Clupei</taxon>
        <taxon>Clupeiformes</taxon>
        <taxon>Clupeoidei</taxon>
        <taxon>Clupeidae</taxon>
        <taxon>Alosa</taxon>
    </lineage>
</organism>
<gene>
    <name evidence="1" type="ORF">AALO_G00047180</name>
</gene>
<dbReference type="Proteomes" id="UP000823561">
    <property type="component" value="Chromosome 4"/>
</dbReference>
<proteinExistence type="predicted"/>
<sequence>MYSYETLAYSGGTLPRRIRNKWRPLTQSSELIRTNVVLEKNADETFGFEIQDIQGILDPRQRMGILNGTFIENPRSFLCIITMGKESSVLEPLTAR</sequence>
<name>A0AAV6H783_9TELE</name>